<dbReference type="InterPro" id="IPR036047">
    <property type="entry name" value="F-box-like_dom_sf"/>
</dbReference>
<feature type="domain" description="F-box" evidence="1">
    <location>
        <begin position="21"/>
        <end position="70"/>
    </location>
</feature>
<sequence length="496" mass="57157">MSFSDDYPFVFRQQIRSFRGEDRISQLPDAVLRHILSFVPTTKCVVRTCILSKRWKDIWASIPNLYFRDEEFSSSADFIAFVDRVLLHRGSSAIQKFHLHFNRYCAEDFSRVDSWISTAVRCNVVELVLSIGSGGQAMFELPLSLVTCKTLEVLRLMMSLFIINNVPTSGCFPSLKCFHLHFTDNYANYTAMRLFYFSVLEHFTIDGDPGPSLLDLNIFAPELKTLRIEFSSSNDMHKYYNIDIDAPDLEKLDLKVGSLSNFSLTDTKSLVEADIKLCFHPNEDYVQEDSVRRDTEFLAAISIVKYLSLSGSIYEACSVPAFDNLIKLRLVHFGGSHWWKTLMKLLERSPNLECLVIDHQIHPTRRQVEVEVIELDPEKEEEVIEHTGYEVSLIEVTKYTKVLNWIPPNSVPNCLLSHLKTISIRGFRGKGCNGYLDEMELTKYLLKNGRVLEKMIIYTPGAFRDTKEDIFNETSMIEWSSKVVQVEIIEKMFYGE</sequence>
<dbReference type="PANTHER" id="PTHR31900:SF34">
    <property type="entry name" value="EMB|CAB62440.1-RELATED"/>
    <property type="match status" value="1"/>
</dbReference>
<dbReference type="OMA" id="CSVSAKT"/>
<gene>
    <name evidence="2" type="ORF">RchiOBHm_Chr5g0028581</name>
</gene>
<dbReference type="SMART" id="SM00256">
    <property type="entry name" value="FBOX"/>
    <property type="match status" value="1"/>
</dbReference>
<proteinExistence type="predicted"/>
<dbReference type="EMBL" id="PDCK01000043">
    <property type="protein sequence ID" value="PRQ30800.1"/>
    <property type="molecule type" value="Genomic_DNA"/>
</dbReference>
<dbReference type="InterPro" id="IPR050232">
    <property type="entry name" value="FBL13/AtMIF1-like"/>
</dbReference>
<dbReference type="Pfam" id="PF08387">
    <property type="entry name" value="FBD"/>
    <property type="match status" value="1"/>
</dbReference>
<dbReference type="Gramene" id="PRQ30800">
    <property type="protein sequence ID" value="PRQ30800"/>
    <property type="gene ID" value="RchiOBHm_Chr5g0028581"/>
</dbReference>
<dbReference type="SUPFAM" id="SSF52047">
    <property type="entry name" value="RNI-like"/>
    <property type="match status" value="1"/>
</dbReference>
<dbReference type="InterPro" id="IPR055357">
    <property type="entry name" value="LRR_At1g61320_AtMIF1"/>
</dbReference>
<dbReference type="InterPro" id="IPR053781">
    <property type="entry name" value="F-box_AtFBL13-like"/>
</dbReference>
<reference evidence="2 3" key="1">
    <citation type="journal article" date="2018" name="Nat. Genet.">
        <title>The Rosa genome provides new insights in the design of modern roses.</title>
        <authorList>
            <person name="Bendahmane M."/>
        </authorList>
    </citation>
    <scope>NUCLEOTIDE SEQUENCE [LARGE SCALE GENOMIC DNA]</scope>
    <source>
        <strain evidence="3">cv. Old Blush</strain>
    </source>
</reference>
<name>A0A2P6Q9E4_ROSCH</name>
<dbReference type="SMART" id="SM00579">
    <property type="entry name" value="FBD"/>
    <property type="match status" value="1"/>
</dbReference>
<evidence type="ECO:0000313" key="3">
    <source>
        <dbReference type="Proteomes" id="UP000238479"/>
    </source>
</evidence>
<dbReference type="CDD" id="cd22160">
    <property type="entry name" value="F-box_AtFBL13-like"/>
    <property type="match status" value="1"/>
</dbReference>
<dbReference type="InterPro" id="IPR006566">
    <property type="entry name" value="FBD"/>
</dbReference>
<evidence type="ECO:0000313" key="2">
    <source>
        <dbReference type="EMBL" id="PRQ30800.1"/>
    </source>
</evidence>
<organism evidence="2 3">
    <name type="scientific">Rosa chinensis</name>
    <name type="common">China rose</name>
    <dbReference type="NCBI Taxonomy" id="74649"/>
    <lineage>
        <taxon>Eukaryota</taxon>
        <taxon>Viridiplantae</taxon>
        <taxon>Streptophyta</taxon>
        <taxon>Embryophyta</taxon>
        <taxon>Tracheophyta</taxon>
        <taxon>Spermatophyta</taxon>
        <taxon>Magnoliopsida</taxon>
        <taxon>eudicotyledons</taxon>
        <taxon>Gunneridae</taxon>
        <taxon>Pentapetalae</taxon>
        <taxon>rosids</taxon>
        <taxon>fabids</taxon>
        <taxon>Rosales</taxon>
        <taxon>Rosaceae</taxon>
        <taxon>Rosoideae</taxon>
        <taxon>Rosoideae incertae sedis</taxon>
        <taxon>Rosa</taxon>
    </lineage>
</organism>
<dbReference type="Gene3D" id="3.80.10.10">
    <property type="entry name" value="Ribonuclease Inhibitor"/>
    <property type="match status" value="1"/>
</dbReference>
<evidence type="ECO:0000259" key="1">
    <source>
        <dbReference type="PROSITE" id="PS50181"/>
    </source>
</evidence>
<accession>A0A2P6Q9E4</accession>
<dbReference type="AlphaFoldDB" id="A0A2P6Q9E4"/>
<dbReference type="InterPro" id="IPR032675">
    <property type="entry name" value="LRR_dom_sf"/>
</dbReference>
<dbReference type="PROSITE" id="PS50181">
    <property type="entry name" value="FBOX"/>
    <property type="match status" value="1"/>
</dbReference>
<keyword evidence="3" id="KW-1185">Reference proteome</keyword>
<dbReference type="SUPFAM" id="SSF81383">
    <property type="entry name" value="F-box domain"/>
    <property type="match status" value="1"/>
</dbReference>
<dbReference type="Pfam" id="PF00646">
    <property type="entry name" value="F-box"/>
    <property type="match status" value="1"/>
</dbReference>
<dbReference type="Proteomes" id="UP000238479">
    <property type="component" value="Chromosome 5"/>
</dbReference>
<dbReference type="Pfam" id="PF23622">
    <property type="entry name" value="LRR_At1g61320_AtMIF1"/>
    <property type="match status" value="1"/>
</dbReference>
<dbReference type="InterPro" id="IPR001810">
    <property type="entry name" value="F-box_dom"/>
</dbReference>
<comment type="caution">
    <text evidence="2">The sequence shown here is derived from an EMBL/GenBank/DDBJ whole genome shotgun (WGS) entry which is preliminary data.</text>
</comment>
<dbReference type="STRING" id="74649.A0A2P6Q9E4"/>
<dbReference type="PANTHER" id="PTHR31900">
    <property type="entry name" value="F-BOX/RNI SUPERFAMILY PROTEIN-RELATED"/>
    <property type="match status" value="1"/>
</dbReference>
<protein>
    <submittedName>
        <fullName evidence="2">Putative F-box domain, FBD domain, leucine-rich repeat domain, L domain-containing protein</fullName>
    </submittedName>
</protein>
<dbReference type="Gene3D" id="1.20.1280.50">
    <property type="match status" value="1"/>
</dbReference>